<dbReference type="EMBL" id="KZ293448">
    <property type="protein sequence ID" value="PBK64985.1"/>
    <property type="molecule type" value="Genomic_DNA"/>
</dbReference>
<evidence type="ECO:0000313" key="2">
    <source>
        <dbReference type="Proteomes" id="UP000218334"/>
    </source>
</evidence>
<organism evidence="1 2">
    <name type="scientific">Armillaria solidipes</name>
    <dbReference type="NCBI Taxonomy" id="1076256"/>
    <lineage>
        <taxon>Eukaryota</taxon>
        <taxon>Fungi</taxon>
        <taxon>Dikarya</taxon>
        <taxon>Basidiomycota</taxon>
        <taxon>Agaricomycotina</taxon>
        <taxon>Agaricomycetes</taxon>
        <taxon>Agaricomycetidae</taxon>
        <taxon>Agaricales</taxon>
        <taxon>Marasmiineae</taxon>
        <taxon>Physalacriaceae</taxon>
        <taxon>Armillaria</taxon>
    </lineage>
</organism>
<dbReference type="Proteomes" id="UP000218334">
    <property type="component" value="Unassembled WGS sequence"/>
</dbReference>
<sequence>MSSGLSKVLVRRLFGCMKPDEESLTAPGNEARFHALNPSLNSENFDIGKLFVFQQMAYLTLLSEHSFVFGGSWVFRVTPDGSGGAFRKLMDELNTRYPTMTFLFDLGLSWLAFSMRPKNLGTVRGNEPIQPVDSSQLRWLVVNPIPSGSITA</sequence>
<reference evidence="2" key="1">
    <citation type="journal article" date="2017" name="Nat. Ecol. Evol.">
        <title>Genome expansion and lineage-specific genetic innovations in the forest pathogenic fungi Armillaria.</title>
        <authorList>
            <person name="Sipos G."/>
            <person name="Prasanna A.N."/>
            <person name="Walter M.C."/>
            <person name="O'Connor E."/>
            <person name="Balint B."/>
            <person name="Krizsan K."/>
            <person name="Kiss B."/>
            <person name="Hess J."/>
            <person name="Varga T."/>
            <person name="Slot J."/>
            <person name="Riley R."/>
            <person name="Boka B."/>
            <person name="Rigling D."/>
            <person name="Barry K."/>
            <person name="Lee J."/>
            <person name="Mihaltcheva S."/>
            <person name="LaButti K."/>
            <person name="Lipzen A."/>
            <person name="Waldron R."/>
            <person name="Moloney N.M."/>
            <person name="Sperisen C."/>
            <person name="Kredics L."/>
            <person name="Vagvoelgyi C."/>
            <person name="Patrignani A."/>
            <person name="Fitzpatrick D."/>
            <person name="Nagy I."/>
            <person name="Doyle S."/>
            <person name="Anderson J.B."/>
            <person name="Grigoriev I.V."/>
            <person name="Gueldener U."/>
            <person name="Muensterkoetter M."/>
            <person name="Nagy L.G."/>
        </authorList>
    </citation>
    <scope>NUCLEOTIDE SEQUENCE [LARGE SCALE GENOMIC DNA]</scope>
    <source>
        <strain evidence="2">28-4</strain>
    </source>
</reference>
<accession>A0A2H3B295</accession>
<name>A0A2H3B295_9AGAR</name>
<evidence type="ECO:0000313" key="1">
    <source>
        <dbReference type="EMBL" id="PBK64985.1"/>
    </source>
</evidence>
<proteinExistence type="predicted"/>
<gene>
    <name evidence="1" type="ORF">ARMSODRAFT_978673</name>
</gene>
<dbReference type="AlphaFoldDB" id="A0A2H3B295"/>
<protein>
    <submittedName>
        <fullName evidence="1">Uncharacterized protein</fullName>
    </submittedName>
</protein>
<keyword evidence="2" id="KW-1185">Reference proteome</keyword>